<dbReference type="Proteomes" id="UP000290289">
    <property type="component" value="Chromosome 14"/>
</dbReference>
<protein>
    <submittedName>
        <fullName evidence="1">Uncharacterized protein</fullName>
    </submittedName>
</protein>
<evidence type="ECO:0000313" key="2">
    <source>
        <dbReference type="Proteomes" id="UP000290289"/>
    </source>
</evidence>
<name>A0A498I067_MALDO</name>
<reference evidence="1 2" key="1">
    <citation type="submission" date="2018-10" db="EMBL/GenBank/DDBJ databases">
        <title>A high-quality apple genome assembly.</title>
        <authorList>
            <person name="Hu J."/>
        </authorList>
    </citation>
    <scope>NUCLEOTIDE SEQUENCE [LARGE SCALE GENOMIC DNA]</scope>
    <source>
        <strain evidence="2">cv. HFTH1</strain>
        <tissue evidence="1">Young leaf</tissue>
    </source>
</reference>
<accession>A0A498I067</accession>
<sequence length="299" mass="33318">MTRLFDVVLRLKPLQWQKILEDLRSIKGILSKVQLILFDGYTKEYCIATHLFARRVLSLVRRSGFLSTALYLKQCSSSLMIAYGGDRREPELLSVPVSLTRRGYPRIIPAFHCRVIYGGGPRADECVRFYLSVFSLYRIVILAKKISKNTFEPFITPIKDMDRVLSSIQARFCLNLRGRRRSGSPATTSVDPTKSLNLAAARSLISDSPATTSMKNLSKICFLISDSPATTFRDPTLFSNLAARLIGTPVGSSCIQILGVPGPASTKNISSLKRKTSDCKAFPLHKKKLELDLGNARLK</sequence>
<keyword evidence="2" id="KW-1185">Reference proteome</keyword>
<comment type="caution">
    <text evidence="1">The sequence shown here is derived from an EMBL/GenBank/DDBJ whole genome shotgun (WGS) entry which is preliminary data.</text>
</comment>
<proteinExistence type="predicted"/>
<dbReference type="AlphaFoldDB" id="A0A498I067"/>
<organism evidence="1 2">
    <name type="scientific">Malus domestica</name>
    <name type="common">Apple</name>
    <name type="synonym">Pyrus malus</name>
    <dbReference type="NCBI Taxonomy" id="3750"/>
    <lineage>
        <taxon>Eukaryota</taxon>
        <taxon>Viridiplantae</taxon>
        <taxon>Streptophyta</taxon>
        <taxon>Embryophyta</taxon>
        <taxon>Tracheophyta</taxon>
        <taxon>Spermatophyta</taxon>
        <taxon>Magnoliopsida</taxon>
        <taxon>eudicotyledons</taxon>
        <taxon>Gunneridae</taxon>
        <taxon>Pentapetalae</taxon>
        <taxon>rosids</taxon>
        <taxon>fabids</taxon>
        <taxon>Rosales</taxon>
        <taxon>Rosaceae</taxon>
        <taxon>Amygdaloideae</taxon>
        <taxon>Maleae</taxon>
        <taxon>Malus</taxon>
    </lineage>
</organism>
<gene>
    <name evidence="1" type="ORF">DVH24_019894</name>
</gene>
<dbReference type="EMBL" id="RDQH01000340">
    <property type="protein sequence ID" value="RXH77006.1"/>
    <property type="molecule type" value="Genomic_DNA"/>
</dbReference>
<evidence type="ECO:0000313" key="1">
    <source>
        <dbReference type="EMBL" id="RXH77006.1"/>
    </source>
</evidence>